<accession>A0A346TPN3</accession>
<dbReference type="KEGG" id="vg:80534050"/>
<evidence type="ECO:0000313" key="1">
    <source>
        <dbReference type="EMBL" id="AXU41543.1"/>
    </source>
</evidence>
<dbReference type="Proteomes" id="UP000501969">
    <property type="component" value="Segment"/>
</dbReference>
<evidence type="ECO:0000313" key="2">
    <source>
        <dbReference type="Proteomes" id="UP000501969"/>
    </source>
</evidence>
<dbReference type="RefSeq" id="YP_010796555.1">
    <property type="nucleotide sequence ID" value="NC_076031.1"/>
</dbReference>
<proteinExistence type="predicted"/>
<dbReference type="GeneID" id="80534050"/>
<name>A0A346TPN3_9ABAC</name>
<dbReference type="EMBL" id="MH124167">
    <property type="protein sequence ID" value="AXU41543.1"/>
    <property type="molecule type" value="Genomic_DNA"/>
</dbReference>
<sequence length="129" mass="14915">MSSNDLIVTPDNDTSIGFRRKRKRRHDESEGISAEIIDEAEVMNQLNSLNTNARNVLMDGSRFRINTLTFLAQQASVAKKILNTISDVEHQFSDTDRIRFNLVESMDFLRMMTDLYDNKFIITIDEEPL</sequence>
<protein>
    <submittedName>
        <fullName evidence="1">P12</fullName>
    </submittedName>
</protein>
<reference evidence="1 2" key="1">
    <citation type="submission" date="2018-03" db="EMBL/GenBank/DDBJ databases">
        <title>Complete genome sequence of a second alphabaculovirus from the true armyworm, Mythimna unipuncta.</title>
        <authorList>
            <person name="Harrison R.L."/>
            <person name="Mowery J.D."/>
            <person name="Bauchan G.R."/>
            <person name="Theilmann D.A."/>
            <person name="Erlandson M.A."/>
        </authorList>
    </citation>
    <scope>NUCLEOTIDE SEQUENCE [LARGE SCALE GENOMIC DNA]</scope>
    <source>
        <strain evidence="1 2">KY310</strain>
    </source>
</reference>
<keyword evidence="2" id="KW-1185">Reference proteome</keyword>
<organism evidence="1 2">
    <name type="scientific">Mythimna unipuncta nucleopolyhedrovirus</name>
    <dbReference type="NCBI Taxonomy" id="447897"/>
    <lineage>
        <taxon>Viruses</taxon>
        <taxon>Viruses incertae sedis</taxon>
        <taxon>Naldaviricetes</taxon>
        <taxon>Lefavirales</taxon>
        <taxon>Baculoviridae</taxon>
        <taxon>Alphabaculovirus</taxon>
    </lineage>
</organism>